<dbReference type="InterPro" id="IPR052228">
    <property type="entry name" value="Sec_Metab_Biosynth_Oxidored"/>
</dbReference>
<comment type="caution">
    <text evidence="2">The sequence shown here is derived from an EMBL/GenBank/DDBJ whole genome shotgun (WGS) entry which is preliminary data.</text>
</comment>
<dbReference type="InterPro" id="IPR002347">
    <property type="entry name" value="SDR_fam"/>
</dbReference>
<sequence>MGDSTMKTLLIIGGTSGIGEGLAKYYLAAGDRVIIVSRNKGDLPNAIYLQADLSLASENYRIIEIIQSTYGAIDGLILCAVLQTARNDVLITQEDLEFTFALQYLSRYILSNRLAFNDGSFILNVATPGIYSTVHFEDLEYRRKFNSVKANAHANRLNDLLAAGFKRKGIRYILYNPMAVRTAGAKSVFANPLMRIFLRVVHTLVGHEVDEIVKSIIDVIEKSKSQSFSAYKLSKSVDLSMKTFDAQKSKQLEEITKKILLNV</sequence>
<dbReference type="Gene3D" id="3.40.50.720">
    <property type="entry name" value="NAD(P)-binding Rossmann-like Domain"/>
    <property type="match status" value="1"/>
</dbReference>
<reference evidence="3" key="1">
    <citation type="submission" date="2018-10" db="EMBL/GenBank/DDBJ databases">
        <title>FDA dAtabase for Regulatory Grade micrObial Sequences (FDA-ARGOS): Supporting development and validation of Infectious Disease Dx tests.</title>
        <authorList>
            <person name="Minogue T."/>
            <person name="Wolcott M."/>
            <person name="Wasieloski L."/>
            <person name="Aguilar W."/>
            <person name="Moore D."/>
            <person name="Tallon L."/>
            <person name="Sadzewicz L."/>
            <person name="Sengamalay N."/>
            <person name="Ott S."/>
            <person name="Godinez A."/>
            <person name="Nagaraj S."/>
            <person name="Vavikolanu K."/>
            <person name="Vyas G."/>
            <person name="Nadendla S."/>
            <person name="George J."/>
            <person name="Sichtig H."/>
        </authorList>
    </citation>
    <scope>NUCLEOTIDE SEQUENCE [LARGE SCALE GENOMIC DNA]</scope>
    <source>
        <strain evidence="3">FDAARGOS_343</strain>
    </source>
</reference>
<evidence type="ECO:0000313" key="3">
    <source>
        <dbReference type="Proteomes" id="UP000319837"/>
    </source>
</evidence>
<dbReference type="PANTHER" id="PTHR47534">
    <property type="entry name" value="YALI0E05731P"/>
    <property type="match status" value="1"/>
</dbReference>
<dbReference type="EMBL" id="RIBP01000001">
    <property type="protein sequence ID" value="TRZ39682.1"/>
    <property type="molecule type" value="Genomic_DNA"/>
</dbReference>
<dbReference type="AlphaFoldDB" id="A0A553SRS0"/>
<organism evidence="2 3">
    <name type="scientific">Niallia circulans</name>
    <name type="common">Bacillus circulans</name>
    <dbReference type="NCBI Taxonomy" id="1397"/>
    <lineage>
        <taxon>Bacteria</taxon>
        <taxon>Bacillati</taxon>
        <taxon>Bacillota</taxon>
        <taxon>Bacilli</taxon>
        <taxon>Bacillales</taxon>
        <taxon>Bacillaceae</taxon>
        <taxon>Niallia</taxon>
    </lineage>
</organism>
<evidence type="ECO:0000313" key="2">
    <source>
        <dbReference type="EMBL" id="TRZ39682.1"/>
    </source>
</evidence>
<dbReference type="InterPro" id="IPR036291">
    <property type="entry name" value="NAD(P)-bd_dom_sf"/>
</dbReference>
<dbReference type="GO" id="GO:0016491">
    <property type="term" value="F:oxidoreductase activity"/>
    <property type="evidence" value="ECO:0007669"/>
    <property type="project" value="UniProtKB-KW"/>
</dbReference>
<keyword evidence="1" id="KW-0560">Oxidoreductase</keyword>
<dbReference type="Proteomes" id="UP000319837">
    <property type="component" value="Unassembled WGS sequence"/>
</dbReference>
<dbReference type="Pfam" id="PF00106">
    <property type="entry name" value="adh_short"/>
    <property type="match status" value="1"/>
</dbReference>
<proteinExistence type="predicted"/>
<dbReference type="SUPFAM" id="SSF51735">
    <property type="entry name" value="NAD(P)-binding Rossmann-fold domains"/>
    <property type="match status" value="1"/>
</dbReference>
<evidence type="ECO:0000256" key="1">
    <source>
        <dbReference type="ARBA" id="ARBA00023002"/>
    </source>
</evidence>
<dbReference type="PANTHER" id="PTHR47534:SF3">
    <property type="entry name" value="ALCOHOL DEHYDROGENASE-LIKE C-TERMINAL DOMAIN-CONTAINING PROTEIN"/>
    <property type="match status" value="1"/>
</dbReference>
<protein>
    <submittedName>
        <fullName evidence="2">SDR family oxidoreductase</fullName>
    </submittedName>
</protein>
<gene>
    <name evidence="2" type="ORF">CEQ21_01595</name>
</gene>
<accession>A0A553SRS0</accession>
<dbReference type="CDD" id="cd05233">
    <property type="entry name" value="SDR_c"/>
    <property type="match status" value="1"/>
</dbReference>
<name>A0A553SRS0_NIACI</name>